<evidence type="ECO:0000313" key="2">
    <source>
        <dbReference type="EMBL" id="TVU50593.1"/>
    </source>
</evidence>
<feature type="domain" description="VOC" evidence="1">
    <location>
        <begin position="28"/>
        <end position="159"/>
    </location>
</feature>
<dbReference type="AlphaFoldDB" id="A0A5J9WR19"/>
<dbReference type="PANTHER" id="PTHR34109:SF1">
    <property type="entry name" value="VOC DOMAIN-CONTAINING PROTEIN"/>
    <property type="match status" value="1"/>
</dbReference>
<dbReference type="InterPro" id="IPR029068">
    <property type="entry name" value="Glyas_Bleomycin-R_OHBP_Dase"/>
</dbReference>
<dbReference type="Gene3D" id="3.10.180.10">
    <property type="entry name" value="2,3-Dihydroxybiphenyl 1,2-Dioxygenase, domain 1"/>
    <property type="match status" value="1"/>
</dbReference>
<dbReference type="Pfam" id="PF22656">
    <property type="entry name" value="At5g48480-like_N"/>
    <property type="match status" value="1"/>
</dbReference>
<dbReference type="Pfam" id="PF22650">
    <property type="entry name" value="At5g48480-like_C"/>
    <property type="match status" value="1"/>
</dbReference>
<dbReference type="SUPFAM" id="SSF54593">
    <property type="entry name" value="Glyoxalase/Bleomycin resistance protein/Dihydroxybiphenyl dioxygenase"/>
    <property type="match status" value="1"/>
</dbReference>
<dbReference type="InterPro" id="IPR054576">
    <property type="entry name" value="At5g48480-like_N"/>
</dbReference>
<dbReference type="InterPro" id="IPR037523">
    <property type="entry name" value="VOC_core"/>
</dbReference>
<dbReference type="OrthoDB" id="673150at2759"/>
<comment type="caution">
    <text evidence="2">The sequence shown here is derived from an EMBL/GenBank/DDBJ whole genome shotgun (WGS) entry which is preliminary data.</text>
</comment>
<name>A0A5J9WR19_9POAL</name>
<reference evidence="2 3" key="1">
    <citation type="journal article" date="2019" name="Sci. Rep.">
        <title>A high-quality genome of Eragrostis curvula grass provides insights into Poaceae evolution and supports new strategies to enhance forage quality.</title>
        <authorList>
            <person name="Carballo J."/>
            <person name="Santos B.A.C.M."/>
            <person name="Zappacosta D."/>
            <person name="Garbus I."/>
            <person name="Selva J.P."/>
            <person name="Gallo C.A."/>
            <person name="Diaz A."/>
            <person name="Albertini E."/>
            <person name="Caccamo M."/>
            <person name="Echenique V."/>
        </authorList>
    </citation>
    <scope>NUCLEOTIDE SEQUENCE [LARGE SCALE GENOMIC DNA]</scope>
    <source>
        <strain evidence="3">cv. Victoria</strain>
        <tissue evidence="2">Leaf</tissue>
    </source>
</reference>
<dbReference type="Gramene" id="TVU50593">
    <property type="protein sequence ID" value="TVU50593"/>
    <property type="gene ID" value="EJB05_01970"/>
</dbReference>
<organism evidence="2 3">
    <name type="scientific">Eragrostis curvula</name>
    <name type="common">weeping love grass</name>
    <dbReference type="NCBI Taxonomy" id="38414"/>
    <lineage>
        <taxon>Eukaryota</taxon>
        <taxon>Viridiplantae</taxon>
        <taxon>Streptophyta</taxon>
        <taxon>Embryophyta</taxon>
        <taxon>Tracheophyta</taxon>
        <taxon>Spermatophyta</taxon>
        <taxon>Magnoliopsida</taxon>
        <taxon>Liliopsida</taxon>
        <taxon>Poales</taxon>
        <taxon>Poaceae</taxon>
        <taxon>PACMAD clade</taxon>
        <taxon>Chloridoideae</taxon>
        <taxon>Eragrostideae</taxon>
        <taxon>Eragrostidinae</taxon>
        <taxon>Eragrostis</taxon>
    </lineage>
</organism>
<protein>
    <recommendedName>
        <fullName evidence="1">VOC domain-containing protein</fullName>
    </recommendedName>
</protein>
<dbReference type="Proteomes" id="UP000324897">
    <property type="component" value="Chromosome 6"/>
</dbReference>
<dbReference type="InterPro" id="IPR054575">
    <property type="entry name" value="At5g48480-like_C"/>
</dbReference>
<evidence type="ECO:0000313" key="3">
    <source>
        <dbReference type="Proteomes" id="UP000324897"/>
    </source>
</evidence>
<dbReference type="EMBL" id="RWGY01000002">
    <property type="protein sequence ID" value="TVU50593.1"/>
    <property type="molecule type" value="Genomic_DNA"/>
</dbReference>
<evidence type="ECO:0000259" key="1">
    <source>
        <dbReference type="PROSITE" id="PS51819"/>
    </source>
</evidence>
<proteinExistence type="predicted"/>
<accession>A0A5J9WR19</accession>
<gene>
    <name evidence="2" type="ORF">EJB05_01970</name>
</gene>
<keyword evidence="3" id="KW-1185">Reference proteome</keyword>
<sequence length="166" mass="16404">MAEVATNGSEVPVAAAPAVAAATAVFTGLKVQVTVPAGRAEEAVAFYKAAFAAEEVSRSTHPKRKGEGEESALLCAELKVGAATLLVCDQAGDDVPAVSKDGAAATGLVLRLETDDVNAAAAQAATAGAALKGEVTEDCCGLGATLVDPFGVTWVLASATSAKKCA</sequence>
<dbReference type="PANTHER" id="PTHR34109">
    <property type="entry name" value="BNAUNNG04460D PROTEIN-RELATED"/>
    <property type="match status" value="1"/>
</dbReference>
<dbReference type="PROSITE" id="PS51819">
    <property type="entry name" value="VOC"/>
    <property type="match status" value="1"/>
</dbReference>